<feature type="transmembrane region" description="Helical" evidence="1">
    <location>
        <begin position="6"/>
        <end position="29"/>
    </location>
</feature>
<dbReference type="PANTHER" id="PTHR42109">
    <property type="entry name" value="UNPLACED GENOMIC SCAFFOLD UM_SCAF_CONTIG_1.265, WHOLE GENOME SHOTGUN SEQUENCE"/>
    <property type="match status" value="1"/>
</dbReference>
<accession>B8LXX6</accession>
<dbReference type="EMBL" id="EQ962652">
    <property type="protein sequence ID" value="EED22791.1"/>
    <property type="molecule type" value="Genomic_DNA"/>
</dbReference>
<dbReference type="OrthoDB" id="2560628at2759"/>
<dbReference type="Proteomes" id="UP000001745">
    <property type="component" value="Unassembled WGS sequence"/>
</dbReference>
<keyword evidence="1" id="KW-1133">Transmembrane helix</keyword>
<dbReference type="HOGENOM" id="CLU_064985_2_0_1"/>
<evidence type="ECO:0000313" key="4">
    <source>
        <dbReference type="Proteomes" id="UP000001745"/>
    </source>
</evidence>
<evidence type="ECO:0000256" key="1">
    <source>
        <dbReference type="SAM" id="Phobius"/>
    </source>
</evidence>
<dbReference type="PhylomeDB" id="B8LXX6"/>
<proteinExistence type="predicted"/>
<gene>
    <name evidence="3" type="ORF">TSTA_062780</name>
</gene>
<feature type="transmembrane region" description="Helical" evidence="1">
    <location>
        <begin position="73"/>
        <end position="99"/>
    </location>
</feature>
<feature type="transmembrane region" description="Helical" evidence="1">
    <location>
        <begin position="218"/>
        <end position="239"/>
    </location>
</feature>
<organism evidence="3 4">
    <name type="scientific">Talaromyces stipitatus (strain ATCC 10500 / CBS 375.48 / QM 6759 / NRRL 1006)</name>
    <name type="common">Penicillium stipitatum</name>
    <dbReference type="NCBI Taxonomy" id="441959"/>
    <lineage>
        <taxon>Eukaryota</taxon>
        <taxon>Fungi</taxon>
        <taxon>Dikarya</taxon>
        <taxon>Ascomycota</taxon>
        <taxon>Pezizomycotina</taxon>
        <taxon>Eurotiomycetes</taxon>
        <taxon>Eurotiomycetidae</taxon>
        <taxon>Eurotiales</taxon>
        <taxon>Trichocomaceae</taxon>
        <taxon>Talaromyces</taxon>
        <taxon>Talaromyces sect. Talaromyces</taxon>
    </lineage>
</organism>
<feature type="transmembrane region" description="Helical" evidence="1">
    <location>
        <begin position="41"/>
        <end position="61"/>
    </location>
</feature>
<dbReference type="InterPro" id="IPR056119">
    <property type="entry name" value="DUF7702"/>
</dbReference>
<reference evidence="4" key="1">
    <citation type="journal article" date="2015" name="Genome Announc.">
        <title>Genome sequence of the AIDS-associated pathogen Penicillium marneffei (ATCC18224) and its near taxonomic relative Talaromyces stipitatus (ATCC10500).</title>
        <authorList>
            <person name="Nierman W.C."/>
            <person name="Fedorova-Abrams N.D."/>
            <person name="Andrianopoulos A."/>
        </authorList>
    </citation>
    <scope>NUCLEOTIDE SEQUENCE [LARGE SCALE GENOMIC DNA]</scope>
    <source>
        <strain evidence="4">ATCC 10500 / CBS 375.48 / QM 6759 / NRRL 1006</strain>
    </source>
</reference>
<feature type="transmembrane region" description="Helical" evidence="1">
    <location>
        <begin position="106"/>
        <end position="126"/>
    </location>
</feature>
<dbReference type="VEuPathDB" id="FungiDB:TSTA_062780"/>
<keyword evidence="1" id="KW-0472">Membrane</keyword>
<dbReference type="InParanoid" id="B8LXX6"/>
<dbReference type="eggNOG" id="ENOG502SSDE">
    <property type="taxonomic scope" value="Eukaryota"/>
</dbReference>
<dbReference type="AlphaFoldDB" id="B8LXX6"/>
<dbReference type="PANTHER" id="PTHR42109:SF2">
    <property type="entry name" value="INTEGRAL MEMBRANE PROTEIN"/>
    <property type="match status" value="1"/>
</dbReference>
<sequence length="262" mass="29292">MLNEHSRLSIAQIVFYSPAVLAAIALLFLRKAIRALPLFPWIVLLIFTLVRLVGGIVVILYENDPSSTGLLIATLILLNIGVFPCIAATIGLINIITYVDFRENKILTKTIVCSRLLLLAGVALLVTGGSLQGDDSPDDQATGTKLVRIGYCIVTVFVACLFSFQLFFWSRRSQLSRTSFFVLRSASIAMPFFVVRLTYAFLSIYHQDQTWNSLTGPVVPFILMALLMEYCVVLIYLYTGFKVRFPEERAHESADRPIELKS</sequence>
<dbReference type="GeneID" id="8106631"/>
<evidence type="ECO:0000313" key="3">
    <source>
        <dbReference type="EMBL" id="EED22791.1"/>
    </source>
</evidence>
<feature type="transmembrane region" description="Helical" evidence="1">
    <location>
        <begin position="181"/>
        <end position="206"/>
    </location>
</feature>
<dbReference type="RefSeq" id="XP_002340178.1">
    <property type="nucleotide sequence ID" value="XM_002340137.1"/>
</dbReference>
<keyword evidence="4" id="KW-1185">Reference proteome</keyword>
<feature type="transmembrane region" description="Helical" evidence="1">
    <location>
        <begin position="146"/>
        <end position="169"/>
    </location>
</feature>
<name>B8LXX6_TALSN</name>
<dbReference type="Pfam" id="PF24800">
    <property type="entry name" value="DUF7702"/>
    <property type="match status" value="1"/>
</dbReference>
<dbReference type="OMA" id="RIAWLFL"/>
<feature type="domain" description="DUF7702" evidence="2">
    <location>
        <begin position="2"/>
        <end position="243"/>
    </location>
</feature>
<evidence type="ECO:0000259" key="2">
    <source>
        <dbReference type="Pfam" id="PF24800"/>
    </source>
</evidence>
<protein>
    <recommendedName>
        <fullName evidence="2">DUF7702 domain-containing protein</fullName>
    </recommendedName>
</protein>
<keyword evidence="1" id="KW-0812">Transmembrane</keyword>